<dbReference type="InterPro" id="IPR007789">
    <property type="entry name" value="DUF688"/>
</dbReference>
<accession>A0A7J6USF8</accession>
<dbReference type="EMBL" id="JABWDY010044031">
    <property type="protein sequence ID" value="KAF5175449.1"/>
    <property type="molecule type" value="Genomic_DNA"/>
</dbReference>
<feature type="compositionally biased region" description="Basic and acidic residues" evidence="1">
    <location>
        <begin position="215"/>
        <end position="234"/>
    </location>
</feature>
<dbReference type="Pfam" id="PF05097">
    <property type="entry name" value="DUF688"/>
    <property type="match status" value="1"/>
</dbReference>
<feature type="region of interest" description="Disordered" evidence="1">
    <location>
        <begin position="117"/>
        <end position="146"/>
    </location>
</feature>
<dbReference type="OrthoDB" id="1938864at2759"/>
<dbReference type="AlphaFoldDB" id="A0A7J6USF8"/>
<evidence type="ECO:0008006" key="4">
    <source>
        <dbReference type="Google" id="ProtNLM"/>
    </source>
</evidence>
<comment type="caution">
    <text evidence="2">The sequence shown here is derived from an EMBL/GenBank/DDBJ whole genome shotgun (WGS) entry which is preliminary data.</text>
</comment>
<reference evidence="2 3" key="1">
    <citation type="submission" date="2020-06" db="EMBL/GenBank/DDBJ databases">
        <title>Transcriptomic and genomic resources for Thalictrum thalictroides and T. hernandezii: Facilitating candidate gene discovery in an emerging model plant lineage.</title>
        <authorList>
            <person name="Arias T."/>
            <person name="Riano-Pachon D.M."/>
            <person name="Di Stilio V.S."/>
        </authorList>
    </citation>
    <scope>NUCLEOTIDE SEQUENCE [LARGE SCALE GENOMIC DNA]</scope>
    <source>
        <strain evidence="3">cv. WT478/WT964</strain>
        <tissue evidence="2">Leaves</tissue>
    </source>
</reference>
<sequence length="329" mass="36867">MVEKQRSALIIKKPVRQQGTVPFLWEEKPGTPKKDWKPEIVSVNSAPPPVKLVTTVPFKWEEKPGTPFPSFSYPQKDSPHLSPDSPLPLPPGRIIGCPPIAEYSPCSSPKSPGMLFSKLASYDSDGDDISEADNGEENDSNQEDGAQTVEEYEKVDDDNEDFVGEEEMFELDFEVPDFNESEYLKSAPFLLANCCISKETISNAVPVDQDIQEEENSHPQHETPKAPSSERESYFDSYATGGSNLNESSFIECFFPQFSPEPGYINKVHYEERCSPTLAEPSESNLTKRTPTLGELIRVSCRGYGRSSLHTRKQNPSFVILVLKLFIIY</sequence>
<feature type="compositionally biased region" description="Acidic residues" evidence="1">
    <location>
        <begin position="124"/>
        <end position="142"/>
    </location>
</feature>
<evidence type="ECO:0000256" key="1">
    <source>
        <dbReference type="SAM" id="MobiDB-lite"/>
    </source>
</evidence>
<evidence type="ECO:0000313" key="2">
    <source>
        <dbReference type="EMBL" id="KAF5175449.1"/>
    </source>
</evidence>
<dbReference type="PANTHER" id="PTHR37767">
    <property type="entry name" value="HYDROXYPROLINE-RICH GLYCOPROTEIN FAMILY PROTEIN"/>
    <property type="match status" value="1"/>
</dbReference>
<dbReference type="Proteomes" id="UP000554482">
    <property type="component" value="Unassembled WGS sequence"/>
</dbReference>
<protein>
    <recommendedName>
        <fullName evidence="4">Hydroxyproline-rich glycoprotein family protein</fullName>
    </recommendedName>
</protein>
<name>A0A7J6USF8_THATH</name>
<dbReference type="PANTHER" id="PTHR37767:SF1">
    <property type="entry name" value="HYDROXYPROLINE-RICH GLYCOPROTEIN FAMILY PROTEIN"/>
    <property type="match status" value="1"/>
</dbReference>
<proteinExistence type="predicted"/>
<feature type="region of interest" description="Disordered" evidence="1">
    <location>
        <begin position="60"/>
        <end position="94"/>
    </location>
</feature>
<keyword evidence="3" id="KW-1185">Reference proteome</keyword>
<organism evidence="2 3">
    <name type="scientific">Thalictrum thalictroides</name>
    <name type="common">Rue-anemone</name>
    <name type="synonym">Anemone thalictroides</name>
    <dbReference type="NCBI Taxonomy" id="46969"/>
    <lineage>
        <taxon>Eukaryota</taxon>
        <taxon>Viridiplantae</taxon>
        <taxon>Streptophyta</taxon>
        <taxon>Embryophyta</taxon>
        <taxon>Tracheophyta</taxon>
        <taxon>Spermatophyta</taxon>
        <taxon>Magnoliopsida</taxon>
        <taxon>Ranunculales</taxon>
        <taxon>Ranunculaceae</taxon>
        <taxon>Thalictroideae</taxon>
        <taxon>Thalictrum</taxon>
    </lineage>
</organism>
<evidence type="ECO:0000313" key="3">
    <source>
        <dbReference type="Proteomes" id="UP000554482"/>
    </source>
</evidence>
<gene>
    <name evidence="2" type="ORF">FRX31_034974</name>
</gene>
<feature type="region of interest" description="Disordered" evidence="1">
    <location>
        <begin position="212"/>
        <end position="238"/>
    </location>
</feature>